<dbReference type="AlphaFoldDB" id="A0A066Z003"/>
<feature type="domain" description="GmrSD restriction endonucleases C-terminal" evidence="2">
    <location>
        <begin position="441"/>
        <end position="547"/>
    </location>
</feature>
<dbReference type="PATRIC" id="fig|1348663.4.peg.2707"/>
<dbReference type="InterPro" id="IPR011089">
    <property type="entry name" value="GmrSD_C"/>
</dbReference>
<dbReference type="Proteomes" id="UP000027178">
    <property type="component" value="Unassembled WGS sequence"/>
</dbReference>
<dbReference type="HOGENOM" id="CLU_019881_0_0_11"/>
<dbReference type="RefSeq" id="WP_035862833.1">
    <property type="nucleotide sequence ID" value="NZ_KK853997.1"/>
</dbReference>
<feature type="domain" description="GmrSD restriction endonucleases N-terminal" evidence="1">
    <location>
        <begin position="17"/>
        <end position="236"/>
    </location>
</feature>
<dbReference type="Pfam" id="PF03235">
    <property type="entry name" value="GmrSD_N"/>
    <property type="match status" value="1"/>
</dbReference>
<evidence type="ECO:0000313" key="4">
    <source>
        <dbReference type="EMBL" id="KDN85574.1"/>
    </source>
</evidence>
<name>A0A066Z003_9ACTN</name>
<dbReference type="InterPro" id="IPR040843">
    <property type="entry name" value="RAMA"/>
</dbReference>
<accession>A0A066Z003</accession>
<proteinExistence type="predicted"/>
<evidence type="ECO:0000313" key="5">
    <source>
        <dbReference type="Proteomes" id="UP000027178"/>
    </source>
</evidence>
<dbReference type="EMBL" id="JNBY01000083">
    <property type="protein sequence ID" value="KDN85574.1"/>
    <property type="molecule type" value="Genomic_DNA"/>
</dbReference>
<evidence type="ECO:0000259" key="3">
    <source>
        <dbReference type="Pfam" id="PF18755"/>
    </source>
</evidence>
<gene>
    <name evidence="4" type="ORF">KCH_28050</name>
</gene>
<feature type="domain" description="RAMA" evidence="3">
    <location>
        <begin position="615"/>
        <end position="715"/>
    </location>
</feature>
<dbReference type="PANTHER" id="PTHR35149">
    <property type="entry name" value="SLL5132 PROTEIN"/>
    <property type="match status" value="1"/>
</dbReference>
<evidence type="ECO:0000259" key="2">
    <source>
        <dbReference type="Pfam" id="PF07510"/>
    </source>
</evidence>
<organism evidence="4 5">
    <name type="scientific">Kitasatospora cheerisanensis KCTC 2395</name>
    <dbReference type="NCBI Taxonomy" id="1348663"/>
    <lineage>
        <taxon>Bacteria</taxon>
        <taxon>Bacillati</taxon>
        <taxon>Actinomycetota</taxon>
        <taxon>Actinomycetes</taxon>
        <taxon>Kitasatosporales</taxon>
        <taxon>Streptomycetaceae</taxon>
        <taxon>Kitasatospora</taxon>
    </lineage>
</organism>
<dbReference type="Pfam" id="PF18755">
    <property type="entry name" value="RAMA"/>
    <property type="match status" value="1"/>
</dbReference>
<evidence type="ECO:0008006" key="6">
    <source>
        <dbReference type="Google" id="ProtNLM"/>
    </source>
</evidence>
<dbReference type="InterPro" id="IPR004919">
    <property type="entry name" value="GmrSD_N"/>
</dbReference>
<sequence length="720" mass="82104">MHDGGEAQLVDGRGQTVSQLFKDVRYGLEYYQREYTWTRRNMQELLDDLSNRFLDQWKSGHERADVRFYRPYFLGSIVTYESDRTYLVDGQQRFTSLLLLLTHLRGLLGVDEDLEEDATELDRLIRSRQYGQRSFTLDVPERDACMESLLKGRDFVLPSAASLSVKNLWARGCDLAEDFPATLRGEPLPYFVDWLLHRVCLVDIRAHDRDNGWEIFETMNDRGARLTPLDLLKGFLLSHSGQNYGELNKAWRDMLSGLTNAGAHPSDFIKTLLQARYVQPDTPDLDKIDGSFHEWVREHAELLELTRPDQFRRFITDVLVPSAERYSLIQRATAEHVAGLEAVRYNADNGLTAQFTLLTAAMRPEDDEDTFIAKAQLVARFLDLMLARRMANSAPIQNVEVLPEITRLVPLVRDATTVEELSQLLGREAAQIDIDFSGINTFKLRSDNRKQVRYLLARMTAFVEGGNGNPDRTAEYLGLEAGARPHEIEHIWENHYDRHKEAGSEEQFRNQRDQLGALLLLPKSDNASYQDAVYERKVGFYRRQNLLAALLHPESHERNPRLRRFIEAHDLAKLAKPYGDSFPPSAIKERQRLYRRLCELLWDPASLGFILPAGQTAKRAASTRAHYGITPAQLIAVGLLKPGARISTTGKRETQYAVLLEDGRVKLDNGAVYDALSTAGQMALNITSCNGWSTWQVETENGTEKLIKIRQRALERGLIT</sequence>
<evidence type="ECO:0000259" key="1">
    <source>
        <dbReference type="Pfam" id="PF03235"/>
    </source>
</evidence>
<dbReference type="eggNOG" id="COG1479">
    <property type="taxonomic scope" value="Bacteria"/>
</dbReference>
<protein>
    <recommendedName>
        <fullName evidence="6">DUF262 domain-containing protein</fullName>
    </recommendedName>
</protein>
<dbReference type="PANTHER" id="PTHR35149:SF2">
    <property type="entry name" value="DUF262 DOMAIN-CONTAINING PROTEIN"/>
    <property type="match status" value="1"/>
</dbReference>
<reference evidence="4 5" key="1">
    <citation type="submission" date="2014-05" db="EMBL/GenBank/DDBJ databases">
        <title>Draft Genome Sequence of Kitasatospora cheerisanensis KCTC 2395.</title>
        <authorList>
            <person name="Nam D.H."/>
        </authorList>
    </citation>
    <scope>NUCLEOTIDE SEQUENCE [LARGE SCALE GENOMIC DNA]</scope>
    <source>
        <strain evidence="4 5">KCTC 2395</strain>
    </source>
</reference>
<comment type="caution">
    <text evidence="4">The sequence shown here is derived from an EMBL/GenBank/DDBJ whole genome shotgun (WGS) entry which is preliminary data.</text>
</comment>
<keyword evidence="5" id="KW-1185">Reference proteome</keyword>
<dbReference type="Pfam" id="PF07510">
    <property type="entry name" value="GmrSD_C"/>
    <property type="match status" value="1"/>
</dbReference>
<dbReference type="OrthoDB" id="9798761at2"/>